<accession>A0A0A8J8Y6</accession>
<dbReference type="EMBL" id="AP014693">
    <property type="protein sequence ID" value="BAQ02697.2"/>
    <property type="molecule type" value="Genomic_DNA"/>
</dbReference>
<sequence>MDLDLQAYAHDNEKVETAIQTLESLTYTQELMTDGDKGLDETAYKLVQHSVECFLRLGRIGGNSNKVIPDLQSFKQHDISHAALEGFGEGIKNVFMSIINAIKKAFLWVGGLIKRIFTRNKDHEEKTADLKNKAEEVKAANEKKTDEQKKDGPYPIGSNGFYTKCDLSKPEILKHIVTNHGIMDGPTLARIGSEMLKVFSAQHEMNHKAKESMMGDKPTDDSMPVPFEETRDGKILAAARGKNGDVKVYASEEFGDSTFITVQMPPPPKYDAKSDDVMKQNLRWVDGLKISKTKVEGIINLNKYAVLEGDFANPDKLIENIQYLNKQLLACADKVKQYQVDKEAFIKGMEAKIKKIGAGLFSSKEKKSDRDIMMYDLKFFQKTMDQPGLMYYGMVDGIVNSFINLAQYVLAFNNRSGNHVDLKKDGH</sequence>
<proteinExistence type="predicted"/>
<evidence type="ECO:0000313" key="2">
    <source>
        <dbReference type="EMBL" id="BAQ02697.2"/>
    </source>
</evidence>
<feature type="region of interest" description="Disordered" evidence="1">
    <location>
        <begin position="124"/>
        <end position="152"/>
    </location>
</feature>
<evidence type="ECO:0000313" key="3">
    <source>
        <dbReference type="Proteomes" id="UP000203794"/>
    </source>
</evidence>
<dbReference type="Pfam" id="PF12699">
    <property type="entry name" value="phiKZ_IP"/>
    <property type="match status" value="1"/>
</dbReference>
<dbReference type="Proteomes" id="UP000203794">
    <property type="component" value="Segment"/>
</dbReference>
<reference evidence="2 3" key="1">
    <citation type="submission" date="2014-12" db="EMBL/GenBank/DDBJ databases">
        <title>Genome analysis of a novel jumbo phage RSL2 infecting the phytopathogen Ralstonia solanacearum.</title>
        <authorList>
            <person name="Kawasaki T."/>
            <person name="Fujie M."/>
            <person name="Chatchawankanphanich O."/>
            <person name="Ogata H."/>
            <person name="Yamada T."/>
        </authorList>
    </citation>
    <scope>NUCLEOTIDE SEQUENCE [LARGE SCALE GENOMIC DNA]</scope>
    <source>
        <strain evidence="2 3">RSL2</strain>
    </source>
</reference>
<keyword evidence="3" id="KW-1185">Reference proteome</keyword>
<name>A0A0A8J8Y6_9CAUD</name>
<protein>
    <submittedName>
        <fullName evidence="2">Uncharacterized protein</fullName>
    </submittedName>
</protein>
<organism evidence="2 3">
    <name type="scientific">Ralstonia phage RSL2</name>
    <dbReference type="NCBI Taxonomy" id="1585840"/>
    <lineage>
        <taxon>Viruses</taxon>
        <taxon>Duplodnaviria</taxon>
        <taxon>Heunggongvirae</taxon>
        <taxon>Uroviricota</taxon>
        <taxon>Caudoviricetes</taxon>
        <taxon>Chimalliviridae</taxon>
        <taxon>Chiangmaivirus</taxon>
        <taxon>Chiangmaivirus RSL2</taxon>
    </lineage>
</organism>
<evidence type="ECO:0000256" key="1">
    <source>
        <dbReference type="SAM" id="MobiDB-lite"/>
    </source>
</evidence>
<dbReference type="InterPro" id="IPR024413">
    <property type="entry name" value="Phage_phiKZ_Orf92_int-head"/>
</dbReference>